<dbReference type="Gene3D" id="3.10.450.50">
    <property type="match status" value="1"/>
</dbReference>
<comment type="similarity">
    <text evidence="1">Belongs to the UPF0225 family.</text>
</comment>
<dbReference type="Proteomes" id="UP000317940">
    <property type="component" value="Unassembled WGS sequence"/>
</dbReference>
<feature type="compositionally biased region" description="Low complexity" evidence="2">
    <location>
        <begin position="11"/>
        <end position="23"/>
    </location>
</feature>
<sequence>MSRRTARPAKRSTPARPSTAAAAQPAAALPKACPCGLPADYADCCGRLHRGLARATSAEQLMRSRYSAFVVRDTAYLLRSWHPDTRPAELELGPEPVWERLEILGSTEGGPFHTAGTVEFRAHFREHGVAGSLHENSRFLRHEGDWVYLDGDHTVD</sequence>
<reference evidence="4 5" key="1">
    <citation type="submission" date="2019-06" db="EMBL/GenBank/DDBJ databases">
        <title>Sequencing the genomes of 1000 actinobacteria strains.</title>
        <authorList>
            <person name="Klenk H.-P."/>
        </authorList>
    </citation>
    <scope>NUCLEOTIDE SEQUENCE [LARGE SCALE GENOMIC DNA]</scope>
    <source>
        <strain evidence="4 5">DSM 44826</strain>
    </source>
</reference>
<evidence type="ECO:0000313" key="5">
    <source>
        <dbReference type="Proteomes" id="UP000317940"/>
    </source>
</evidence>
<evidence type="ECO:0000259" key="3">
    <source>
        <dbReference type="Pfam" id="PF17775"/>
    </source>
</evidence>
<gene>
    <name evidence="4" type="ORF">FHX73_15141</name>
</gene>
<dbReference type="InterPro" id="IPR023006">
    <property type="entry name" value="YchJ-like"/>
</dbReference>
<evidence type="ECO:0000313" key="4">
    <source>
        <dbReference type="EMBL" id="TWF73529.1"/>
    </source>
</evidence>
<organism evidence="4 5">
    <name type="scientific">Kitasatospora viridis</name>
    <dbReference type="NCBI Taxonomy" id="281105"/>
    <lineage>
        <taxon>Bacteria</taxon>
        <taxon>Bacillati</taxon>
        <taxon>Actinomycetota</taxon>
        <taxon>Actinomycetes</taxon>
        <taxon>Kitasatosporales</taxon>
        <taxon>Streptomycetaceae</taxon>
        <taxon>Kitasatospora</taxon>
    </lineage>
</organism>
<dbReference type="HAMAP" id="MF_00612">
    <property type="entry name" value="UPF0225"/>
    <property type="match status" value="1"/>
</dbReference>
<feature type="compositionally biased region" description="Basic residues" evidence="2">
    <location>
        <begin position="1"/>
        <end position="10"/>
    </location>
</feature>
<evidence type="ECO:0000256" key="1">
    <source>
        <dbReference type="HAMAP-Rule" id="MF_00612"/>
    </source>
</evidence>
<accession>A0A561SF83</accession>
<keyword evidence="5" id="KW-1185">Reference proteome</keyword>
<dbReference type="InterPro" id="IPR048469">
    <property type="entry name" value="YchJ-like_M"/>
</dbReference>
<dbReference type="SUPFAM" id="SSF54427">
    <property type="entry name" value="NTF2-like"/>
    <property type="match status" value="1"/>
</dbReference>
<dbReference type="PANTHER" id="PTHR33747:SF1">
    <property type="entry name" value="ADENYLATE CYCLASE-ASSOCIATED CAP C-TERMINAL DOMAIN-CONTAINING PROTEIN"/>
    <property type="match status" value="1"/>
</dbReference>
<dbReference type="AlphaFoldDB" id="A0A561SF83"/>
<name>A0A561SF83_9ACTN</name>
<feature type="domain" description="YchJ-like middle NTF2-like" evidence="3">
    <location>
        <begin position="57"/>
        <end position="151"/>
    </location>
</feature>
<feature type="region of interest" description="Disordered" evidence="2">
    <location>
        <begin position="1"/>
        <end position="23"/>
    </location>
</feature>
<dbReference type="EMBL" id="VIWT01000005">
    <property type="protein sequence ID" value="TWF73529.1"/>
    <property type="molecule type" value="Genomic_DNA"/>
</dbReference>
<proteinExistence type="inferred from homology"/>
<dbReference type="RefSeq" id="WP_145910498.1">
    <property type="nucleotide sequence ID" value="NZ_BAAAMZ010000001.1"/>
</dbReference>
<comment type="caution">
    <text evidence="4">The sequence shown here is derived from an EMBL/GenBank/DDBJ whole genome shotgun (WGS) entry which is preliminary data.</text>
</comment>
<evidence type="ECO:0000256" key="2">
    <source>
        <dbReference type="SAM" id="MobiDB-lite"/>
    </source>
</evidence>
<dbReference type="OrthoDB" id="21421at2"/>
<dbReference type="Pfam" id="PF17775">
    <property type="entry name" value="YchJ_M-like"/>
    <property type="match status" value="1"/>
</dbReference>
<protein>
    <recommendedName>
        <fullName evidence="1">UPF0225 protein FHX73_15141</fullName>
    </recommendedName>
</protein>
<dbReference type="PANTHER" id="PTHR33747">
    <property type="entry name" value="UPF0225 PROTEIN SCO1677"/>
    <property type="match status" value="1"/>
</dbReference>
<dbReference type="InterPro" id="IPR032710">
    <property type="entry name" value="NTF2-like_dom_sf"/>
</dbReference>